<keyword evidence="2" id="KW-1185">Reference proteome</keyword>
<evidence type="ECO:0000313" key="1">
    <source>
        <dbReference type="EMBL" id="RZS71173.1"/>
    </source>
</evidence>
<name>A0A4Q7MVP3_9BACT</name>
<dbReference type="Proteomes" id="UP000293874">
    <property type="component" value="Unassembled WGS sequence"/>
</dbReference>
<organism evidence="1 2">
    <name type="scientific">Pseudobacter ginsenosidimutans</name>
    <dbReference type="NCBI Taxonomy" id="661488"/>
    <lineage>
        <taxon>Bacteria</taxon>
        <taxon>Pseudomonadati</taxon>
        <taxon>Bacteroidota</taxon>
        <taxon>Chitinophagia</taxon>
        <taxon>Chitinophagales</taxon>
        <taxon>Chitinophagaceae</taxon>
        <taxon>Pseudobacter</taxon>
    </lineage>
</organism>
<dbReference type="EMBL" id="SGXA01000002">
    <property type="protein sequence ID" value="RZS71173.1"/>
    <property type="molecule type" value="Genomic_DNA"/>
</dbReference>
<dbReference type="AlphaFoldDB" id="A0A4Q7MVP3"/>
<evidence type="ECO:0000313" key="2">
    <source>
        <dbReference type="Proteomes" id="UP000293874"/>
    </source>
</evidence>
<proteinExistence type="predicted"/>
<protein>
    <submittedName>
        <fullName evidence="1">Uncharacterized protein</fullName>
    </submittedName>
</protein>
<comment type="caution">
    <text evidence="1">The sequence shown here is derived from an EMBL/GenBank/DDBJ whole genome shotgun (WGS) entry which is preliminary data.</text>
</comment>
<gene>
    <name evidence="1" type="ORF">EV199_3074</name>
</gene>
<accession>A0A4Q7MVP3</accession>
<sequence>MHKQNFNSFNIAVPGKPGIVFQKKSIMKELIEKLMAEGLTEAQALKAIEVIKNYAKEKIPMFGGAIDKMFAKYGPKQDDDFMP</sequence>
<reference evidence="1 2" key="1">
    <citation type="submission" date="2019-02" db="EMBL/GenBank/DDBJ databases">
        <title>Genomic Encyclopedia of Type Strains, Phase IV (KMG-IV): sequencing the most valuable type-strain genomes for metagenomic binning, comparative biology and taxonomic classification.</title>
        <authorList>
            <person name="Goeker M."/>
        </authorList>
    </citation>
    <scope>NUCLEOTIDE SEQUENCE [LARGE SCALE GENOMIC DNA]</scope>
    <source>
        <strain evidence="1 2">DSM 18116</strain>
    </source>
</reference>